<evidence type="ECO:0000313" key="2">
    <source>
        <dbReference type="Proteomes" id="UP000019483"/>
    </source>
</evidence>
<name>W9DZ30_METTI</name>
<dbReference type="Proteomes" id="UP000019483">
    <property type="component" value="Unassembled WGS sequence"/>
</dbReference>
<accession>W9DZ30</accession>
<evidence type="ECO:0000313" key="1">
    <source>
        <dbReference type="EMBL" id="ETA68631.1"/>
    </source>
</evidence>
<dbReference type="STRING" id="1090322.MettiDRAFT_2104"/>
<dbReference type="AlphaFoldDB" id="W9DZ30"/>
<proteinExistence type="predicted"/>
<keyword evidence="2" id="KW-1185">Reference proteome</keyword>
<dbReference type="EMBL" id="AZAJ01000001">
    <property type="protein sequence ID" value="ETA68631.1"/>
    <property type="molecule type" value="Genomic_DNA"/>
</dbReference>
<dbReference type="RefSeq" id="WP_023845766.1">
    <property type="nucleotide sequence ID" value="NZ_AZAJ01000001.1"/>
</dbReference>
<protein>
    <submittedName>
        <fullName evidence="1">Reprolysin family propeptide</fullName>
    </submittedName>
</protein>
<dbReference type="PROSITE" id="PS51257">
    <property type="entry name" value="PROKAR_LIPOPROTEIN"/>
    <property type="match status" value="1"/>
</dbReference>
<reference evidence="1 2" key="1">
    <citation type="submission" date="2013-08" db="EMBL/GenBank/DDBJ databases">
        <authorList>
            <consortium name="DOE Joint Genome Institute"/>
            <person name="Eisen J."/>
            <person name="Huntemann M."/>
            <person name="Han J."/>
            <person name="Chen A."/>
            <person name="Kyrpides N."/>
            <person name="Mavromatis K."/>
            <person name="Markowitz V."/>
            <person name="Palaniappan K."/>
            <person name="Ivanova N."/>
            <person name="Schaumberg A."/>
            <person name="Pati A."/>
            <person name="Liolios K."/>
            <person name="Nordberg H.P."/>
            <person name="Cantor M.N."/>
            <person name="Hua S.X."/>
            <person name="Woyke T."/>
        </authorList>
    </citation>
    <scope>NUCLEOTIDE SEQUENCE [LARGE SCALE GENOMIC DNA]</scope>
    <source>
        <strain evidence="1 2">DSM 2278</strain>
    </source>
</reference>
<organism evidence="1 2">
    <name type="scientific">Methanolobus tindarius DSM 2278</name>
    <dbReference type="NCBI Taxonomy" id="1090322"/>
    <lineage>
        <taxon>Archaea</taxon>
        <taxon>Methanobacteriati</taxon>
        <taxon>Methanobacteriota</taxon>
        <taxon>Stenosarchaea group</taxon>
        <taxon>Methanomicrobia</taxon>
        <taxon>Methanosarcinales</taxon>
        <taxon>Methanosarcinaceae</taxon>
        <taxon>Methanolobus</taxon>
    </lineage>
</organism>
<dbReference type="OrthoDB" id="136336at2157"/>
<sequence length="181" mass="20755">MRLSILFSIFFLLVISIIAVGCIDQTSDVRPATNMQAETQNESRYYVSMEYVDNEAENVSVSNNIQNYHCAIFSVKPDVFNYEVNERKTIMLNLMGEEVGLILNETHVSNNHNIRTYRGKVVGDENSKVAITVSNNLLLGTIDVDSNPYYIESTKYELDGKTIHIMYRAEDLHIENEYRID</sequence>
<gene>
    <name evidence="1" type="ORF">MettiDRAFT_2104</name>
</gene>
<dbReference type="GeneID" id="96962286"/>
<comment type="caution">
    <text evidence="1">The sequence shown here is derived from an EMBL/GenBank/DDBJ whole genome shotgun (WGS) entry which is preliminary data.</text>
</comment>